<gene>
    <name evidence="1" type="ORF">SAMN05192560_0769</name>
</gene>
<name>A0A238YS36_9PROT</name>
<keyword evidence="2" id="KW-1185">Reference proteome</keyword>
<reference evidence="2" key="1">
    <citation type="submission" date="2017-06" db="EMBL/GenBank/DDBJ databases">
        <authorList>
            <person name="Varghese N."/>
            <person name="Submissions S."/>
        </authorList>
    </citation>
    <scope>NUCLEOTIDE SEQUENCE [LARGE SCALE GENOMIC DNA]</scope>
    <source>
        <strain evidence="2">Ca-68</strain>
    </source>
</reference>
<organism evidence="1 2">
    <name type="scientific">Methylobacillus rhizosphaerae</name>
    <dbReference type="NCBI Taxonomy" id="551994"/>
    <lineage>
        <taxon>Bacteria</taxon>
        <taxon>Pseudomonadati</taxon>
        <taxon>Pseudomonadota</taxon>
        <taxon>Betaproteobacteria</taxon>
        <taxon>Nitrosomonadales</taxon>
        <taxon>Methylophilaceae</taxon>
        <taxon>Methylobacillus</taxon>
    </lineage>
</organism>
<proteinExistence type="predicted"/>
<dbReference type="EMBL" id="FZOA01000003">
    <property type="protein sequence ID" value="SNR73628.1"/>
    <property type="molecule type" value="Genomic_DNA"/>
</dbReference>
<evidence type="ECO:0000313" key="1">
    <source>
        <dbReference type="EMBL" id="SNR73628.1"/>
    </source>
</evidence>
<accession>A0A238YS36</accession>
<dbReference type="Proteomes" id="UP000198305">
    <property type="component" value="Unassembled WGS sequence"/>
</dbReference>
<evidence type="ECO:0000313" key="2">
    <source>
        <dbReference type="Proteomes" id="UP000198305"/>
    </source>
</evidence>
<protein>
    <submittedName>
        <fullName evidence="1">Uncharacterized protein</fullName>
    </submittedName>
</protein>
<dbReference type="AlphaFoldDB" id="A0A238YS36"/>
<dbReference type="RefSeq" id="WP_089374915.1">
    <property type="nucleotide sequence ID" value="NZ_FZOA01000003.1"/>
</dbReference>
<sequence>MNHKPALPHAAQEILKEAARTSTPGGLSRRIAVDKAIERVKREWPKYFQVEVNHDQADSGE</sequence>